<dbReference type="InterPro" id="IPR017871">
    <property type="entry name" value="ABC_transporter-like_CS"/>
</dbReference>
<evidence type="ECO:0000256" key="2">
    <source>
        <dbReference type="ARBA" id="ARBA00005417"/>
    </source>
</evidence>
<dbReference type="Proteomes" id="UP000319255">
    <property type="component" value="Unassembled WGS sequence"/>
</dbReference>
<comment type="caution">
    <text evidence="12">The sequence shown here is derived from an EMBL/GenBank/DDBJ whole genome shotgun (WGS) entry which is preliminary data.</text>
</comment>
<evidence type="ECO:0000256" key="5">
    <source>
        <dbReference type="ARBA" id="ARBA00022496"/>
    </source>
</evidence>
<evidence type="ECO:0000313" key="12">
    <source>
        <dbReference type="EMBL" id="TPE49578.1"/>
    </source>
</evidence>
<comment type="similarity">
    <text evidence="2">Belongs to the ABC transporter superfamily.</text>
</comment>
<dbReference type="Gene3D" id="3.40.50.300">
    <property type="entry name" value="P-loop containing nucleotide triphosphate hydrolases"/>
    <property type="match status" value="1"/>
</dbReference>
<keyword evidence="9" id="KW-0406">Ion transport</keyword>
<keyword evidence="10" id="KW-0472">Membrane</keyword>
<name>A0A501WJP9_9RHOB</name>
<evidence type="ECO:0000256" key="7">
    <source>
        <dbReference type="ARBA" id="ARBA00022840"/>
    </source>
</evidence>
<dbReference type="SMART" id="SM00382">
    <property type="entry name" value="AAA"/>
    <property type="match status" value="1"/>
</dbReference>
<dbReference type="Pfam" id="PF00005">
    <property type="entry name" value="ABC_tran"/>
    <property type="match status" value="1"/>
</dbReference>
<dbReference type="AlphaFoldDB" id="A0A501WJP9"/>
<evidence type="ECO:0000256" key="9">
    <source>
        <dbReference type="ARBA" id="ARBA00023065"/>
    </source>
</evidence>
<evidence type="ECO:0000256" key="8">
    <source>
        <dbReference type="ARBA" id="ARBA00023004"/>
    </source>
</evidence>
<dbReference type="PANTHER" id="PTHR42771:SF2">
    <property type="entry name" value="IRON(3+)-HYDROXAMATE IMPORT ATP-BINDING PROTEIN FHUC"/>
    <property type="match status" value="1"/>
</dbReference>
<dbReference type="SUPFAM" id="SSF52540">
    <property type="entry name" value="P-loop containing nucleoside triphosphate hydrolases"/>
    <property type="match status" value="1"/>
</dbReference>
<dbReference type="PROSITE" id="PS00211">
    <property type="entry name" value="ABC_TRANSPORTER_1"/>
    <property type="match status" value="1"/>
</dbReference>
<evidence type="ECO:0000256" key="4">
    <source>
        <dbReference type="ARBA" id="ARBA00022475"/>
    </source>
</evidence>
<evidence type="ECO:0000313" key="13">
    <source>
        <dbReference type="Proteomes" id="UP000319255"/>
    </source>
</evidence>
<sequence length="256" mass="27332">MTLRARGLALGYGGRRIIEGLDLDLGEAPMTAILGPNGCGKSTLLRALGRLMAPEAGRVTLDGEDIRRLDTKALARRMAILPQSPVAPEGISVGDLVRRGRLPWRGMLSPWRAEDQRACAEAMAAVELSELAGLPLDELSGGQRQRAWIALVLAQATPLLLLDEPTTFLDLSHQLDLLGLLRARGRERGLTVVSVLHDLNLAARFCDVLVLLGPRGLVARGEPSEVLTPAHLAAAFGLSAEVHPDPVTGAPMVIPR</sequence>
<keyword evidence="4" id="KW-1003">Cell membrane</keyword>
<keyword evidence="5" id="KW-0410">Iron transport</keyword>
<dbReference type="GO" id="GO:0005886">
    <property type="term" value="C:plasma membrane"/>
    <property type="evidence" value="ECO:0007669"/>
    <property type="project" value="UniProtKB-SubCell"/>
</dbReference>
<accession>A0A501WJP9</accession>
<evidence type="ECO:0000256" key="1">
    <source>
        <dbReference type="ARBA" id="ARBA00004202"/>
    </source>
</evidence>
<feature type="domain" description="ABC transporter" evidence="11">
    <location>
        <begin position="3"/>
        <end position="239"/>
    </location>
</feature>
<dbReference type="RefSeq" id="WP_140454842.1">
    <property type="nucleotide sequence ID" value="NZ_VFRP01000014.1"/>
</dbReference>
<reference evidence="12 13" key="1">
    <citation type="submission" date="2019-06" db="EMBL/GenBank/DDBJ databases">
        <title>A novel bacterium of genus Amaricoccus, isolated from marine sediment.</title>
        <authorList>
            <person name="Huang H."/>
            <person name="Mo K."/>
            <person name="Hu Y."/>
        </authorList>
    </citation>
    <scope>NUCLEOTIDE SEQUENCE [LARGE SCALE GENOMIC DNA]</scope>
    <source>
        <strain evidence="12 13">HB172011</strain>
    </source>
</reference>
<keyword evidence="7 12" id="KW-0067">ATP-binding</keyword>
<keyword evidence="13" id="KW-1185">Reference proteome</keyword>
<gene>
    <name evidence="12" type="ORF">FJM51_14460</name>
</gene>
<dbReference type="InterPro" id="IPR003439">
    <property type="entry name" value="ABC_transporter-like_ATP-bd"/>
</dbReference>
<evidence type="ECO:0000256" key="3">
    <source>
        <dbReference type="ARBA" id="ARBA00022448"/>
    </source>
</evidence>
<proteinExistence type="inferred from homology"/>
<keyword evidence="8" id="KW-0408">Iron</keyword>
<protein>
    <submittedName>
        <fullName evidence="12">ABC transporter ATP-binding protein</fullName>
    </submittedName>
</protein>
<dbReference type="EMBL" id="VFRP01000014">
    <property type="protein sequence ID" value="TPE49578.1"/>
    <property type="molecule type" value="Genomic_DNA"/>
</dbReference>
<dbReference type="PANTHER" id="PTHR42771">
    <property type="entry name" value="IRON(3+)-HYDROXAMATE IMPORT ATP-BINDING PROTEIN FHUC"/>
    <property type="match status" value="1"/>
</dbReference>
<keyword evidence="3" id="KW-0813">Transport</keyword>
<dbReference type="GO" id="GO:0005524">
    <property type="term" value="F:ATP binding"/>
    <property type="evidence" value="ECO:0007669"/>
    <property type="project" value="UniProtKB-KW"/>
</dbReference>
<organism evidence="12 13">
    <name type="scientific">Amaricoccus solimangrovi</name>
    <dbReference type="NCBI Taxonomy" id="2589815"/>
    <lineage>
        <taxon>Bacteria</taxon>
        <taxon>Pseudomonadati</taxon>
        <taxon>Pseudomonadota</taxon>
        <taxon>Alphaproteobacteria</taxon>
        <taxon>Rhodobacterales</taxon>
        <taxon>Paracoccaceae</taxon>
        <taxon>Amaricoccus</taxon>
    </lineage>
</organism>
<dbReference type="InterPro" id="IPR003593">
    <property type="entry name" value="AAA+_ATPase"/>
</dbReference>
<dbReference type="CDD" id="cd03214">
    <property type="entry name" value="ABC_Iron-Siderophores_B12_Hemin"/>
    <property type="match status" value="1"/>
</dbReference>
<dbReference type="GO" id="GO:0016887">
    <property type="term" value="F:ATP hydrolysis activity"/>
    <property type="evidence" value="ECO:0007669"/>
    <property type="project" value="InterPro"/>
</dbReference>
<dbReference type="InterPro" id="IPR027417">
    <property type="entry name" value="P-loop_NTPase"/>
</dbReference>
<evidence type="ECO:0000256" key="6">
    <source>
        <dbReference type="ARBA" id="ARBA00022741"/>
    </source>
</evidence>
<dbReference type="InterPro" id="IPR051535">
    <property type="entry name" value="Siderophore_ABC-ATPase"/>
</dbReference>
<dbReference type="PROSITE" id="PS50893">
    <property type="entry name" value="ABC_TRANSPORTER_2"/>
    <property type="match status" value="1"/>
</dbReference>
<evidence type="ECO:0000259" key="11">
    <source>
        <dbReference type="PROSITE" id="PS50893"/>
    </source>
</evidence>
<keyword evidence="6" id="KW-0547">Nucleotide-binding</keyword>
<evidence type="ECO:0000256" key="10">
    <source>
        <dbReference type="ARBA" id="ARBA00023136"/>
    </source>
</evidence>
<dbReference type="FunFam" id="3.40.50.300:FF:000134">
    <property type="entry name" value="Iron-enterobactin ABC transporter ATP-binding protein"/>
    <property type="match status" value="1"/>
</dbReference>
<dbReference type="GO" id="GO:0006826">
    <property type="term" value="P:iron ion transport"/>
    <property type="evidence" value="ECO:0007669"/>
    <property type="project" value="UniProtKB-KW"/>
</dbReference>
<comment type="subcellular location">
    <subcellularLocation>
        <location evidence="1">Cell membrane</location>
        <topology evidence="1">Peripheral membrane protein</topology>
    </subcellularLocation>
</comment>
<dbReference type="OrthoDB" id="9805601at2"/>